<feature type="region of interest" description="Disordered" evidence="10">
    <location>
        <begin position="143"/>
        <end position="395"/>
    </location>
</feature>
<dbReference type="InParanoid" id="A0A2K3CUN5"/>
<feature type="compositionally biased region" description="Acidic residues" evidence="10">
    <location>
        <begin position="259"/>
        <end position="269"/>
    </location>
</feature>
<comment type="similarity">
    <text evidence="9">Belongs to the activator 1 small subunits family. CTF18 subfamily.</text>
</comment>
<dbReference type="GO" id="GO:0005524">
    <property type="term" value="F:ATP binding"/>
    <property type="evidence" value="ECO:0007669"/>
    <property type="project" value="UniProtKB-KW"/>
</dbReference>
<feature type="compositionally biased region" description="Low complexity" evidence="10">
    <location>
        <begin position="99"/>
        <end position="111"/>
    </location>
</feature>
<keyword evidence="8" id="KW-0131">Cell cycle</keyword>
<feature type="compositionally biased region" description="Basic and acidic residues" evidence="10">
    <location>
        <begin position="423"/>
        <end position="450"/>
    </location>
</feature>
<dbReference type="Gramene" id="PNW71992">
    <property type="protein sequence ID" value="PNW71992"/>
    <property type="gene ID" value="CHLRE_16g686950v5"/>
</dbReference>
<evidence type="ECO:0000256" key="7">
    <source>
        <dbReference type="ARBA" id="ARBA00023242"/>
    </source>
</evidence>
<reference evidence="12 13" key="1">
    <citation type="journal article" date="2007" name="Science">
        <title>The Chlamydomonas genome reveals the evolution of key animal and plant functions.</title>
        <authorList>
            <person name="Merchant S.S."/>
            <person name="Prochnik S.E."/>
            <person name="Vallon O."/>
            <person name="Harris E.H."/>
            <person name="Karpowicz S.J."/>
            <person name="Witman G.B."/>
            <person name="Terry A."/>
            <person name="Salamov A."/>
            <person name="Fritz-Laylin L.K."/>
            <person name="Marechal-Drouard L."/>
            <person name="Marshall W.F."/>
            <person name="Qu L.H."/>
            <person name="Nelson D.R."/>
            <person name="Sanderfoot A.A."/>
            <person name="Spalding M.H."/>
            <person name="Kapitonov V.V."/>
            <person name="Ren Q."/>
            <person name="Ferris P."/>
            <person name="Lindquist E."/>
            <person name="Shapiro H."/>
            <person name="Lucas S.M."/>
            <person name="Grimwood J."/>
            <person name="Schmutz J."/>
            <person name="Cardol P."/>
            <person name="Cerutti H."/>
            <person name="Chanfreau G."/>
            <person name="Chen C.L."/>
            <person name="Cognat V."/>
            <person name="Croft M.T."/>
            <person name="Dent R."/>
            <person name="Dutcher S."/>
            <person name="Fernandez E."/>
            <person name="Fukuzawa H."/>
            <person name="Gonzalez-Ballester D."/>
            <person name="Gonzalez-Halphen D."/>
            <person name="Hallmann A."/>
            <person name="Hanikenne M."/>
            <person name="Hippler M."/>
            <person name="Inwood W."/>
            <person name="Jabbari K."/>
            <person name="Kalanon M."/>
            <person name="Kuras R."/>
            <person name="Lefebvre P.A."/>
            <person name="Lemaire S.D."/>
            <person name="Lobanov A.V."/>
            <person name="Lohr M."/>
            <person name="Manuell A."/>
            <person name="Meier I."/>
            <person name="Mets L."/>
            <person name="Mittag M."/>
            <person name="Mittelmeier T."/>
            <person name="Moroney J.V."/>
            <person name="Moseley J."/>
            <person name="Napoli C."/>
            <person name="Nedelcu A.M."/>
            <person name="Niyogi K."/>
            <person name="Novoselov S.V."/>
            <person name="Paulsen I.T."/>
            <person name="Pazour G."/>
            <person name="Purton S."/>
            <person name="Ral J.P."/>
            <person name="Riano-Pachon D.M."/>
            <person name="Riekhof W."/>
            <person name="Rymarquis L."/>
            <person name="Schroda M."/>
            <person name="Stern D."/>
            <person name="Umen J."/>
            <person name="Willows R."/>
            <person name="Wilson N."/>
            <person name="Zimmer S.L."/>
            <person name="Allmer J."/>
            <person name="Balk J."/>
            <person name="Bisova K."/>
            <person name="Chen C.J."/>
            <person name="Elias M."/>
            <person name="Gendler K."/>
            <person name="Hauser C."/>
            <person name="Lamb M.R."/>
            <person name="Ledford H."/>
            <person name="Long J.C."/>
            <person name="Minagawa J."/>
            <person name="Page M.D."/>
            <person name="Pan J."/>
            <person name="Pootakham W."/>
            <person name="Roje S."/>
            <person name="Rose A."/>
            <person name="Stahlberg E."/>
            <person name="Terauchi A.M."/>
            <person name="Yang P."/>
            <person name="Ball S."/>
            <person name="Bowler C."/>
            <person name="Dieckmann C.L."/>
            <person name="Gladyshev V.N."/>
            <person name="Green P."/>
            <person name="Jorgensen R."/>
            <person name="Mayfield S."/>
            <person name="Mueller-Roeber B."/>
            <person name="Rajamani S."/>
            <person name="Sayre R.T."/>
            <person name="Brokstein P."/>
            <person name="Dubchak I."/>
            <person name="Goodstein D."/>
            <person name="Hornick L."/>
            <person name="Huang Y.W."/>
            <person name="Jhaveri J."/>
            <person name="Luo Y."/>
            <person name="Martinez D."/>
            <person name="Ngau W.C."/>
            <person name="Otillar B."/>
            <person name="Poliakov A."/>
            <person name="Porter A."/>
            <person name="Szajkowski L."/>
            <person name="Werner G."/>
            <person name="Zhou K."/>
            <person name="Grigoriev I.V."/>
            <person name="Rokhsar D.S."/>
            <person name="Grossman A.R."/>
        </authorList>
    </citation>
    <scope>NUCLEOTIDE SEQUENCE [LARGE SCALE GENOMIC DNA]</scope>
    <source>
        <strain evidence="13">CC-503</strain>
    </source>
</reference>
<keyword evidence="6" id="KW-0238">DNA-binding</keyword>
<gene>
    <name evidence="12" type="ORF">CHLRE_16g686950v5</name>
</gene>
<evidence type="ECO:0000256" key="6">
    <source>
        <dbReference type="ARBA" id="ARBA00023125"/>
    </source>
</evidence>
<proteinExistence type="inferred from homology"/>
<dbReference type="EMBL" id="CM008977">
    <property type="protein sequence ID" value="PNW71992.1"/>
    <property type="molecule type" value="Genomic_DNA"/>
</dbReference>
<feature type="region of interest" description="Disordered" evidence="10">
    <location>
        <begin position="776"/>
        <end position="831"/>
    </location>
</feature>
<evidence type="ECO:0000259" key="11">
    <source>
        <dbReference type="SMART" id="SM00382"/>
    </source>
</evidence>
<dbReference type="CDD" id="cd18140">
    <property type="entry name" value="HLD_clamp_RFC"/>
    <property type="match status" value="1"/>
</dbReference>
<keyword evidence="5" id="KW-0067">ATP-binding</keyword>
<dbReference type="GO" id="GO:0003677">
    <property type="term" value="F:DNA binding"/>
    <property type="evidence" value="ECO:0000318"/>
    <property type="project" value="GO_Central"/>
</dbReference>
<feature type="compositionally biased region" description="Gly residues" evidence="10">
    <location>
        <begin position="802"/>
        <end position="816"/>
    </location>
</feature>
<name>A0A2K3CUN5_CHLRE</name>
<feature type="compositionally biased region" description="Low complexity" evidence="10">
    <location>
        <begin position="205"/>
        <end position="239"/>
    </location>
</feature>
<dbReference type="InterPro" id="IPR053016">
    <property type="entry name" value="CTF18-RFC_complex"/>
</dbReference>
<evidence type="ECO:0000313" key="12">
    <source>
        <dbReference type="EMBL" id="PNW71992.1"/>
    </source>
</evidence>
<evidence type="ECO:0000313" key="13">
    <source>
        <dbReference type="Proteomes" id="UP000006906"/>
    </source>
</evidence>
<keyword evidence="3" id="KW-0235">DNA replication</keyword>
<protein>
    <recommendedName>
        <fullName evidence="11">AAA+ ATPase domain-containing protein</fullName>
    </recommendedName>
</protein>
<organism evidence="12 13">
    <name type="scientific">Chlamydomonas reinhardtii</name>
    <name type="common">Chlamydomonas smithii</name>
    <dbReference type="NCBI Taxonomy" id="3055"/>
    <lineage>
        <taxon>Eukaryota</taxon>
        <taxon>Viridiplantae</taxon>
        <taxon>Chlorophyta</taxon>
        <taxon>core chlorophytes</taxon>
        <taxon>Chlorophyceae</taxon>
        <taxon>CS clade</taxon>
        <taxon>Chlamydomonadales</taxon>
        <taxon>Chlamydomonadaceae</taxon>
        <taxon>Chlamydomonas</taxon>
    </lineage>
</organism>
<feature type="compositionally biased region" description="Low complexity" evidence="10">
    <location>
        <begin position="246"/>
        <end position="258"/>
    </location>
</feature>
<dbReference type="CDD" id="cd00009">
    <property type="entry name" value="AAA"/>
    <property type="match status" value="1"/>
</dbReference>
<evidence type="ECO:0000256" key="2">
    <source>
        <dbReference type="ARBA" id="ARBA00011480"/>
    </source>
</evidence>
<feature type="compositionally biased region" description="Gly residues" evidence="10">
    <location>
        <begin position="1251"/>
        <end position="1267"/>
    </location>
</feature>
<dbReference type="SMART" id="SM00382">
    <property type="entry name" value="AAA"/>
    <property type="match status" value="1"/>
</dbReference>
<keyword evidence="4" id="KW-0547">Nucleotide-binding</keyword>
<dbReference type="Gene3D" id="3.40.50.300">
    <property type="entry name" value="P-loop containing nucleotide triphosphate hydrolases"/>
    <property type="match status" value="1"/>
</dbReference>
<evidence type="ECO:0000256" key="5">
    <source>
        <dbReference type="ARBA" id="ARBA00022840"/>
    </source>
</evidence>
<feature type="compositionally biased region" description="Low complexity" evidence="10">
    <location>
        <begin position="270"/>
        <end position="283"/>
    </location>
</feature>
<keyword evidence="7" id="KW-0539">Nucleus</keyword>
<evidence type="ECO:0000256" key="1">
    <source>
        <dbReference type="ARBA" id="ARBA00004123"/>
    </source>
</evidence>
<dbReference type="OrthoDB" id="2195431at2759"/>
<accession>A0A2K3CUN5</accession>
<dbReference type="InterPro" id="IPR047854">
    <property type="entry name" value="RFC_lid"/>
</dbReference>
<dbReference type="SUPFAM" id="SSF52540">
    <property type="entry name" value="P-loop containing nucleoside triphosphate hydrolases"/>
    <property type="match status" value="1"/>
</dbReference>
<evidence type="ECO:0000256" key="3">
    <source>
        <dbReference type="ARBA" id="ARBA00022705"/>
    </source>
</evidence>
<dbReference type="Gene3D" id="1.10.8.60">
    <property type="match status" value="1"/>
</dbReference>
<dbReference type="GO" id="GO:0016887">
    <property type="term" value="F:ATP hydrolysis activity"/>
    <property type="evidence" value="ECO:0007669"/>
    <property type="project" value="InterPro"/>
</dbReference>
<feature type="region of interest" description="Disordered" evidence="10">
    <location>
        <begin position="1"/>
        <end position="119"/>
    </location>
</feature>
<sequence>MEDIDETQPPETQGLDSLSRGAEPESQDVVEGQALPMATPDLDDELLALPLPGTQATDFVSFHGSELPPESFVPETEDQLTTAAGAFTGSEEQQHSGDASAFAAPSAAPPAHRTDTSLLEDELLAIPIDGTEPQMTEAFTEAATGTAAGQVDSGAELAPSAAPGMPAGYTDTEAMEAELLAIPLPPEEDGAVAPSGSRQEDEGQQQRSAGAAAGVSIAGSAPTPGVAAVAAAPAAVQRQQPPPLPQQQSGYASASAPDAYDDFADDYEDYLAAQQQHQQQAPAEDVVPKQTAGAGASSRNVASAHASNAVAGRQQQPQQRQPQQQHANYDDELDDMLAQMEEQQQYQMGLHEQGMEEQEQQQQRRGGGGGAGPSNVRPGGSGAGRPTMEELFGEEEDDFGAAAAGGSAAAGVRYAAAAAEKARRQAEQEEAERRAAEEEAARRAAEEEAARAAALFPPQRLAANITGGTAVPVTAASGERVYCRLSEGVMPVATVAAAAAGKPLSFSARLARSSLLERPITELMRVLEERELRAAVEASEREQEIMARSGLEHTNADELTAEERAFAGIGGQEETAEDELLGAMQADAGGAAAGVPGARRRSGAAAGSRARAGQLWVDKYAPRHFMSLLSDERTNRQVALWMKDWDECVFGRKAGAGANKARGGAGTGPLGAKADTRPQNKVLLIGGPPGLGKTTLAHVVARHCGYHPYEINASDDRTAATLATKIQDAVQMTAVLGGGRPNCVIVDEIDGATGGTEANSAVAALMKIIKAGDAAPGGSGRGAGKAAHAGSDGEDSDSDNEGGAGGNKRGGAGGAAGAKRRGGKSGAASSRPLSRPIICIANDLYAPQLRPLRDVARVFTFTPPSSERLAARLQQICRAEGMEADPAALTLLVERTERDVRACLNTLQFLARRKQAGAGGGCRRRIETKDIEGLNIASKDTTQSARDMWTALLTASNNKAAARRRAAGGGGSRAAAGVNGGAGAGGVGSGELGELCNKLQDFGDYDLVLNGLHENVPRVRFMDINLSRTAQAAEAMGQADILLRSCRRTGDFSALRFVPPCLATVRSLVAQPEQPRQLSWPRLGADVARRASAVTQLVRSWVGGGGSDPAVLSAHGARVMILELAPALRTIVSQPPLRAVAPNMMNAEEQATLRRMAGVMLHYGLRYCFESPPPPGLQPLLLPETVVPVSNNAIILGLTADVQRNIALSGGAPGGPAAAAAAGGQAGPGQGGAYGQRPGHQQYQQQQQQPYGGGRGGPYGGGRGPGAGRMPYNGPAGGRGGGGGGYGGRGPYQGPYGAAAGAGAGPGPMAAAAAAAAAAVRAMPLVPAIDTLHCFTAFAGGAAAGARPSLPMVVRQLISQATATEAIRRAEAARLAALGPAAVAEAAAAATAAAAAAAPHGGPLKPSVAPPQRQMAGRMPEGMKQGTGAGAKRKGTWMDAFKQQATAKARGTVGGGAGAGAAARNVAAAAGAVGAENGGPQAEVPADAGAVGGGSAADGDRLPFPVLYRYNEGYTNAVKRPLLMRELL</sequence>
<dbReference type="PANTHER" id="PTHR46765:SF1">
    <property type="entry name" value="P-LOOP CONTAINING NUCLEOSIDE TRIPHOSPHATE HYDROLASES SUPERFAMILY PROTEIN"/>
    <property type="match status" value="1"/>
</dbReference>
<feature type="compositionally biased region" description="Low complexity" evidence="10">
    <location>
        <begin position="296"/>
        <end position="325"/>
    </location>
</feature>
<feature type="region of interest" description="Disordered" evidence="10">
    <location>
        <begin position="423"/>
        <end position="451"/>
    </location>
</feature>
<dbReference type="Pfam" id="PF00004">
    <property type="entry name" value="AAA"/>
    <property type="match status" value="1"/>
</dbReference>
<dbReference type="RefSeq" id="XP_001692101.2">
    <property type="nucleotide sequence ID" value="XM_001692049.2"/>
</dbReference>
<evidence type="ECO:0000256" key="8">
    <source>
        <dbReference type="ARBA" id="ARBA00023306"/>
    </source>
</evidence>
<dbReference type="InterPro" id="IPR027417">
    <property type="entry name" value="P-loop_NTPase"/>
</dbReference>
<dbReference type="ExpressionAtlas" id="A0A2K3CUN5">
    <property type="expression patterns" value="baseline and differential"/>
</dbReference>
<feature type="region of interest" description="Disordered" evidence="10">
    <location>
        <begin position="1213"/>
        <end position="1276"/>
    </location>
</feature>
<dbReference type="PaxDb" id="3055-EDP04591"/>
<feature type="compositionally biased region" description="Low complexity" evidence="10">
    <location>
        <begin position="1235"/>
        <end position="1250"/>
    </location>
</feature>
<dbReference type="GeneID" id="5717659"/>
<dbReference type="KEGG" id="cre:CHLRE_16g686950v5"/>
<dbReference type="GO" id="GO:0006260">
    <property type="term" value="P:DNA replication"/>
    <property type="evidence" value="ECO:0007669"/>
    <property type="project" value="UniProtKB-KW"/>
</dbReference>
<feature type="region of interest" description="Disordered" evidence="10">
    <location>
        <begin position="1399"/>
        <end position="1432"/>
    </location>
</feature>
<dbReference type="Proteomes" id="UP000006906">
    <property type="component" value="Chromosome 16"/>
</dbReference>
<comment type="subunit">
    <text evidence="2">Heterotetramer of subunits RFC2, RFC3, RFC4 and RFC5 that can form a complex with RFC1.</text>
</comment>
<keyword evidence="13" id="KW-1185">Reference proteome</keyword>
<feature type="domain" description="AAA+ ATPase" evidence="11">
    <location>
        <begin position="679"/>
        <end position="866"/>
    </location>
</feature>
<comment type="subcellular location">
    <subcellularLocation>
        <location evidence="1">Nucleus</location>
    </subcellularLocation>
</comment>
<evidence type="ECO:0000256" key="9">
    <source>
        <dbReference type="ARBA" id="ARBA00043975"/>
    </source>
</evidence>
<evidence type="ECO:0000256" key="4">
    <source>
        <dbReference type="ARBA" id="ARBA00022741"/>
    </source>
</evidence>
<dbReference type="GO" id="GO:0005634">
    <property type="term" value="C:nucleus"/>
    <property type="evidence" value="ECO:0000318"/>
    <property type="project" value="GO_Central"/>
</dbReference>
<dbReference type="InterPro" id="IPR003959">
    <property type="entry name" value="ATPase_AAA_core"/>
</dbReference>
<dbReference type="STRING" id="3055.A0A2K3CUN5"/>
<dbReference type="PANTHER" id="PTHR46765">
    <property type="entry name" value="P-LOOP CONTAINING NUCLEOSIDE TRIPHOSPHATE HYDROLASES SUPERFAMILY PROTEIN"/>
    <property type="match status" value="1"/>
</dbReference>
<evidence type="ECO:0000256" key="10">
    <source>
        <dbReference type="SAM" id="MobiDB-lite"/>
    </source>
</evidence>
<dbReference type="InterPro" id="IPR003593">
    <property type="entry name" value="AAA+_ATPase"/>
</dbReference>
<feature type="compositionally biased region" description="Gly residues" evidence="10">
    <location>
        <begin position="1224"/>
        <end position="1234"/>
    </location>
</feature>